<evidence type="ECO:0000313" key="2">
    <source>
        <dbReference type="Proteomes" id="UP001152888"/>
    </source>
</evidence>
<dbReference type="OrthoDB" id="8118055at2759"/>
<protein>
    <submittedName>
        <fullName evidence="1">Uncharacterized protein</fullName>
    </submittedName>
</protein>
<comment type="caution">
    <text evidence="1">The sequence shown here is derived from an EMBL/GenBank/DDBJ whole genome shotgun (WGS) entry which is preliminary data.</text>
</comment>
<evidence type="ECO:0000313" key="1">
    <source>
        <dbReference type="EMBL" id="CAH2012073.1"/>
    </source>
</evidence>
<gene>
    <name evidence="1" type="ORF">ACAOBT_LOCUS32610</name>
</gene>
<proteinExistence type="predicted"/>
<reference evidence="1" key="1">
    <citation type="submission" date="2022-03" db="EMBL/GenBank/DDBJ databases">
        <authorList>
            <person name="Sayadi A."/>
        </authorList>
    </citation>
    <scope>NUCLEOTIDE SEQUENCE</scope>
</reference>
<dbReference type="EMBL" id="CAKOFQ010008141">
    <property type="protein sequence ID" value="CAH2012073.1"/>
    <property type="molecule type" value="Genomic_DNA"/>
</dbReference>
<name>A0A9P0MDL1_ACAOB</name>
<dbReference type="Proteomes" id="UP001152888">
    <property type="component" value="Unassembled WGS sequence"/>
</dbReference>
<sequence>MEITIFYQTGLTTEIIKPKLTPKPKYLEDIADKNLPIVGGYHLGEHVLIGRSQYLREKFMSFLCKKSHYNEKTSPNDTQI</sequence>
<organism evidence="1 2">
    <name type="scientific">Acanthoscelides obtectus</name>
    <name type="common">Bean weevil</name>
    <name type="synonym">Bruchus obtectus</name>
    <dbReference type="NCBI Taxonomy" id="200917"/>
    <lineage>
        <taxon>Eukaryota</taxon>
        <taxon>Metazoa</taxon>
        <taxon>Ecdysozoa</taxon>
        <taxon>Arthropoda</taxon>
        <taxon>Hexapoda</taxon>
        <taxon>Insecta</taxon>
        <taxon>Pterygota</taxon>
        <taxon>Neoptera</taxon>
        <taxon>Endopterygota</taxon>
        <taxon>Coleoptera</taxon>
        <taxon>Polyphaga</taxon>
        <taxon>Cucujiformia</taxon>
        <taxon>Chrysomeloidea</taxon>
        <taxon>Chrysomelidae</taxon>
        <taxon>Bruchinae</taxon>
        <taxon>Bruchini</taxon>
        <taxon>Acanthoscelides</taxon>
    </lineage>
</organism>
<keyword evidence="2" id="KW-1185">Reference proteome</keyword>
<dbReference type="AlphaFoldDB" id="A0A9P0MDL1"/>
<accession>A0A9P0MDL1</accession>